<dbReference type="CDD" id="cd08252">
    <property type="entry name" value="AL_MDR"/>
    <property type="match status" value="1"/>
</dbReference>
<evidence type="ECO:0000256" key="5">
    <source>
        <dbReference type="RuleBase" id="RU364000"/>
    </source>
</evidence>
<dbReference type="NCBIfam" id="TIGR02817">
    <property type="entry name" value="adh_fam_1"/>
    <property type="match status" value="1"/>
</dbReference>
<dbReference type="SMART" id="SM00829">
    <property type="entry name" value="PKS_ER"/>
    <property type="match status" value="1"/>
</dbReference>
<dbReference type="Gene3D" id="3.40.50.720">
    <property type="entry name" value="NAD(P)-binding Rossmann-like Domain"/>
    <property type="match status" value="1"/>
</dbReference>
<organism evidence="7 8">
    <name type="scientific">Staphylococcus schweitzeri</name>
    <dbReference type="NCBI Taxonomy" id="1654388"/>
    <lineage>
        <taxon>Bacteria</taxon>
        <taxon>Bacillati</taxon>
        <taxon>Bacillota</taxon>
        <taxon>Bacilli</taxon>
        <taxon>Bacillales</taxon>
        <taxon>Staphylococcaceae</taxon>
        <taxon>Staphylococcus</taxon>
    </lineage>
</organism>
<dbReference type="InterPro" id="IPR014182">
    <property type="entry name" value="ADH_Zn_typ-1"/>
</dbReference>
<dbReference type="InterPro" id="IPR036291">
    <property type="entry name" value="NAD(P)-bd_dom_sf"/>
</dbReference>
<name>A0A077UG64_9STAP</name>
<feature type="domain" description="Enoyl reductase (ER)" evidence="6">
    <location>
        <begin position="15"/>
        <end position="333"/>
    </location>
</feature>
<reference evidence="7 8" key="1">
    <citation type="submission" date="2014-05" db="EMBL/GenBank/DDBJ databases">
        <authorList>
            <person name="Aslett A.Martin."/>
            <person name="De Silva Nishadi"/>
        </authorList>
    </citation>
    <scope>NUCLEOTIDE SEQUENCE [LARGE SCALE GENOMIC DNA]</scope>
</reference>
<dbReference type="InterPro" id="IPR002364">
    <property type="entry name" value="Quin_OxRdtase/zeta-crystal_CS"/>
</dbReference>
<dbReference type="InterPro" id="IPR050700">
    <property type="entry name" value="YIM1/Zinc_Alcohol_DH_Fams"/>
</dbReference>
<evidence type="ECO:0000313" key="8">
    <source>
        <dbReference type="Proteomes" id="UP000044616"/>
    </source>
</evidence>
<dbReference type="SUPFAM" id="SSF51735">
    <property type="entry name" value="NAD(P)-binding Rossmann-fold domains"/>
    <property type="match status" value="1"/>
</dbReference>
<dbReference type="InterPro" id="IPR011032">
    <property type="entry name" value="GroES-like_sf"/>
</dbReference>
<proteinExistence type="inferred from homology"/>
<dbReference type="InterPro" id="IPR020843">
    <property type="entry name" value="ER"/>
</dbReference>
<dbReference type="GO" id="GO:0016491">
    <property type="term" value="F:oxidoreductase activity"/>
    <property type="evidence" value="ECO:0007669"/>
    <property type="project" value="UniProtKB-KW"/>
</dbReference>
<gene>
    <name evidence="7" type="ORF">ERS140147_00575</name>
</gene>
<dbReference type="InterPro" id="IPR013154">
    <property type="entry name" value="ADH-like_N"/>
</dbReference>
<dbReference type="RefSeq" id="WP_047529549.1">
    <property type="nucleotide sequence ID" value="NZ_CCEH01000004.1"/>
</dbReference>
<dbReference type="PANTHER" id="PTHR11695:SF294">
    <property type="entry name" value="RETICULON-4-INTERACTING PROTEIN 1, MITOCHONDRIAL"/>
    <property type="match status" value="1"/>
</dbReference>
<dbReference type="GO" id="GO:0008270">
    <property type="term" value="F:zinc ion binding"/>
    <property type="evidence" value="ECO:0007669"/>
    <property type="project" value="InterPro"/>
</dbReference>
<keyword evidence="4 5" id="KW-0560">Oxidoreductase</keyword>
<dbReference type="PANTHER" id="PTHR11695">
    <property type="entry name" value="ALCOHOL DEHYDROGENASE RELATED"/>
    <property type="match status" value="1"/>
</dbReference>
<dbReference type="Pfam" id="PF08240">
    <property type="entry name" value="ADH_N"/>
    <property type="match status" value="1"/>
</dbReference>
<keyword evidence="2 5" id="KW-0479">Metal-binding</keyword>
<protein>
    <recommendedName>
        <fullName evidence="5">Zinc-type alcohol dehydrogenase-like protein</fullName>
    </recommendedName>
</protein>
<evidence type="ECO:0000256" key="3">
    <source>
        <dbReference type="ARBA" id="ARBA00022833"/>
    </source>
</evidence>
<dbReference type="Gene3D" id="3.90.180.10">
    <property type="entry name" value="Medium-chain alcohol dehydrogenases, catalytic domain"/>
    <property type="match status" value="1"/>
</dbReference>
<evidence type="ECO:0000256" key="1">
    <source>
        <dbReference type="ARBA" id="ARBA00010371"/>
    </source>
</evidence>
<dbReference type="Pfam" id="PF00107">
    <property type="entry name" value="ADH_zinc_N"/>
    <property type="match status" value="1"/>
</dbReference>
<accession>A0A077UG64</accession>
<dbReference type="PROSITE" id="PS01162">
    <property type="entry name" value="QOR_ZETA_CRYSTAL"/>
    <property type="match status" value="1"/>
</dbReference>
<dbReference type="SUPFAM" id="SSF50129">
    <property type="entry name" value="GroES-like"/>
    <property type="match status" value="1"/>
</dbReference>
<evidence type="ECO:0000259" key="6">
    <source>
        <dbReference type="SMART" id="SM00829"/>
    </source>
</evidence>
<dbReference type="EMBL" id="CCEH01000004">
    <property type="protein sequence ID" value="CDR27471.1"/>
    <property type="molecule type" value="Genomic_DNA"/>
</dbReference>
<evidence type="ECO:0000313" key="7">
    <source>
        <dbReference type="EMBL" id="CDR27471.1"/>
    </source>
</evidence>
<keyword evidence="3 5" id="KW-0862">Zinc</keyword>
<evidence type="ECO:0000256" key="4">
    <source>
        <dbReference type="ARBA" id="ARBA00023002"/>
    </source>
</evidence>
<evidence type="ECO:0000256" key="2">
    <source>
        <dbReference type="ARBA" id="ARBA00022723"/>
    </source>
</evidence>
<dbReference type="AlphaFoldDB" id="A0A077UG64"/>
<dbReference type="InterPro" id="IPR013149">
    <property type="entry name" value="ADH-like_C"/>
</dbReference>
<dbReference type="Proteomes" id="UP000044616">
    <property type="component" value="Unassembled WGS sequence"/>
</dbReference>
<comment type="similarity">
    <text evidence="1 5">Belongs to the zinc-containing alcohol dehydrogenase family. Quinone oxidoreductase subfamily.</text>
</comment>
<sequence>MKMIGFEKPFKLEEGNLFKVYEQKTPTPEKDDILVKVNSISVNPVDTKQRLMEVTQAPRVLGFDAIGTVEAIGPDVTLFSPGDVVFYAGSPNRQGSNATYQLVSEAIVAKAPHNISANEAVSLPLTGITAYETFFDTFKISHNPSENVGKSVLIINGAGGVGSIATQIAKRYGLTVITTASRQETTEWCEKMGADIVLNHKEDLVRQFNEKEIPLVDYIFCTYNTDLYYKTMIELIKPLGHITTIVAFNENQDLNALKSKSITFTHEFMFARPIHRTPDIIKQHKYLEDITKNIESGHYQPTTTQVFEGLSPENLYQAHQLLEKQSMIGKLVINI</sequence>